<proteinExistence type="predicted"/>
<evidence type="ECO:0000313" key="2">
    <source>
        <dbReference type="Proteomes" id="UP001171902"/>
    </source>
</evidence>
<organism evidence="1 2">
    <name type="scientific">Glycomyces tritici</name>
    <dbReference type="NCBI Taxonomy" id="2665176"/>
    <lineage>
        <taxon>Bacteria</taxon>
        <taxon>Bacillati</taxon>
        <taxon>Actinomycetota</taxon>
        <taxon>Actinomycetes</taxon>
        <taxon>Glycomycetales</taxon>
        <taxon>Glycomycetaceae</taxon>
        <taxon>Glycomyces</taxon>
    </lineage>
</organism>
<keyword evidence="2" id="KW-1185">Reference proteome</keyword>
<dbReference type="EMBL" id="JAUEMJ010000001">
    <property type="protein sequence ID" value="MDN3238947.1"/>
    <property type="molecule type" value="Genomic_DNA"/>
</dbReference>
<protein>
    <recommendedName>
        <fullName evidence="3">Ribbon-helix-helix protein CopG domain-containing protein</fullName>
    </recommendedName>
</protein>
<comment type="caution">
    <text evidence="1">The sequence shown here is derived from an EMBL/GenBank/DDBJ whole genome shotgun (WGS) entry which is preliminary data.</text>
</comment>
<reference evidence="1" key="1">
    <citation type="submission" date="2023-06" db="EMBL/GenBank/DDBJ databases">
        <title>Gycomyces niveus sp.nov., a novel actinomycete isolated from soil in Shouguang.</title>
        <authorList>
            <person name="Yang X."/>
            <person name="Zhao J."/>
        </authorList>
    </citation>
    <scope>NUCLEOTIDE SEQUENCE</scope>
    <source>
        <strain evidence="1">NEAU C2</strain>
    </source>
</reference>
<dbReference type="RefSeq" id="WP_289955276.1">
    <property type="nucleotide sequence ID" value="NZ_JAUEMJ010000001.1"/>
</dbReference>
<evidence type="ECO:0000313" key="1">
    <source>
        <dbReference type="EMBL" id="MDN3238947.1"/>
    </source>
</evidence>
<sequence>MVKLTVELPDDLAAWLANAAVTRRCSRQDLVVEMMRDAFEQAVASEALAAKAVREHQELLRRPASGPGDPNLELVGPILRKRRRTAVSRVIHSLKTSPWQLWTNL</sequence>
<dbReference type="Proteomes" id="UP001171902">
    <property type="component" value="Unassembled WGS sequence"/>
</dbReference>
<gene>
    <name evidence="1" type="ORF">QWI33_04360</name>
</gene>
<accession>A0ABT7YJY0</accession>
<evidence type="ECO:0008006" key="3">
    <source>
        <dbReference type="Google" id="ProtNLM"/>
    </source>
</evidence>
<name>A0ABT7YJY0_9ACTN</name>